<evidence type="ECO:0000256" key="1">
    <source>
        <dbReference type="ARBA" id="ARBA00004141"/>
    </source>
</evidence>
<feature type="transmembrane region" description="Helical" evidence="5">
    <location>
        <begin position="152"/>
        <end position="172"/>
    </location>
</feature>
<sequence length="357" mass="39810">MVERIATIAKEELRLLFQLKKTERLWHIPLLASLCTGVPLLLGYFGGRLDYGVLACIGGLVILYMPSTSMEHRMLTLLLCAFGFIVSFAVGAAFSFDPIFSALALGLFAFAVNWIVHYFSLQPPRNFFFIMIASMASCMPFDMAALPTKVGLIALGTIFACLLALFYSLYILRRIPSKVSPLFVRTADRFMVIESVVIGGFICLSLLVGHLLRLDNPYWIPISCLAVMQGLNVAHVGRRSFHRILGTFVGLGFTWMLLAINPTALHLCLAILALQFIIEMLVVRHYALAVIFITPLTFFLAEIGSGFSVDTNLLFAARLLDIVIGSLIGAFGGWVLHNKQLQRIAMVHVAHRRWRRR</sequence>
<accession>A0ABS1R6Y1</accession>
<feature type="transmembrane region" description="Helical" evidence="5">
    <location>
        <begin position="100"/>
        <end position="120"/>
    </location>
</feature>
<keyword evidence="2 5" id="KW-0812">Transmembrane</keyword>
<feature type="transmembrane region" description="Helical" evidence="5">
    <location>
        <begin position="127"/>
        <end position="146"/>
    </location>
</feature>
<dbReference type="EMBL" id="JAERTY010000009">
    <property type="protein sequence ID" value="MBL1410464.1"/>
    <property type="molecule type" value="Genomic_DNA"/>
</dbReference>
<evidence type="ECO:0000256" key="3">
    <source>
        <dbReference type="ARBA" id="ARBA00022989"/>
    </source>
</evidence>
<evidence type="ECO:0000313" key="8">
    <source>
        <dbReference type="Proteomes" id="UP000625283"/>
    </source>
</evidence>
<organism evidence="7 8">
    <name type="scientific">Sphingobacterium faecale</name>
    <dbReference type="NCBI Taxonomy" id="2803775"/>
    <lineage>
        <taxon>Bacteria</taxon>
        <taxon>Pseudomonadati</taxon>
        <taxon>Bacteroidota</taxon>
        <taxon>Sphingobacteriia</taxon>
        <taxon>Sphingobacteriales</taxon>
        <taxon>Sphingobacteriaceae</taxon>
        <taxon>Sphingobacterium</taxon>
    </lineage>
</organism>
<feature type="domain" description="Integral membrane bound transporter" evidence="6">
    <location>
        <begin position="205"/>
        <end position="331"/>
    </location>
</feature>
<reference evidence="7 8" key="1">
    <citation type="submission" date="2021-01" db="EMBL/GenBank/DDBJ databases">
        <title>C459-1 draft genome sequence.</title>
        <authorList>
            <person name="Zhang X.-F."/>
        </authorList>
    </citation>
    <scope>NUCLEOTIDE SEQUENCE [LARGE SCALE GENOMIC DNA]</scope>
    <source>
        <strain evidence="8">C459-1</strain>
    </source>
</reference>
<dbReference type="Proteomes" id="UP000625283">
    <property type="component" value="Unassembled WGS sequence"/>
</dbReference>
<feature type="transmembrane region" description="Helical" evidence="5">
    <location>
        <begin position="51"/>
        <end position="67"/>
    </location>
</feature>
<feature type="transmembrane region" description="Helical" evidence="5">
    <location>
        <begin position="25"/>
        <end position="45"/>
    </location>
</feature>
<name>A0ABS1R6Y1_9SPHI</name>
<dbReference type="InterPro" id="IPR049453">
    <property type="entry name" value="Memb_transporter_dom"/>
</dbReference>
<feature type="transmembrane region" description="Helical" evidence="5">
    <location>
        <begin position="315"/>
        <end position="336"/>
    </location>
</feature>
<evidence type="ECO:0000256" key="5">
    <source>
        <dbReference type="SAM" id="Phobius"/>
    </source>
</evidence>
<protein>
    <submittedName>
        <fullName evidence="7">FUSC family protein</fullName>
    </submittedName>
</protein>
<evidence type="ECO:0000259" key="6">
    <source>
        <dbReference type="Pfam" id="PF13515"/>
    </source>
</evidence>
<keyword evidence="8" id="KW-1185">Reference proteome</keyword>
<keyword evidence="4 5" id="KW-0472">Membrane</keyword>
<keyword evidence="3 5" id="KW-1133">Transmembrane helix</keyword>
<feature type="transmembrane region" description="Helical" evidence="5">
    <location>
        <begin position="192"/>
        <end position="212"/>
    </location>
</feature>
<dbReference type="Pfam" id="PF13515">
    <property type="entry name" value="FUSC_2"/>
    <property type="match status" value="1"/>
</dbReference>
<gene>
    <name evidence="7" type="ORF">JKG61_17030</name>
</gene>
<evidence type="ECO:0000256" key="4">
    <source>
        <dbReference type="ARBA" id="ARBA00023136"/>
    </source>
</evidence>
<evidence type="ECO:0000256" key="2">
    <source>
        <dbReference type="ARBA" id="ARBA00022692"/>
    </source>
</evidence>
<feature type="transmembrane region" description="Helical" evidence="5">
    <location>
        <begin position="289"/>
        <end position="309"/>
    </location>
</feature>
<feature type="transmembrane region" description="Helical" evidence="5">
    <location>
        <begin position="74"/>
        <end position="94"/>
    </location>
</feature>
<evidence type="ECO:0000313" key="7">
    <source>
        <dbReference type="EMBL" id="MBL1410464.1"/>
    </source>
</evidence>
<comment type="caution">
    <text evidence="7">The sequence shown here is derived from an EMBL/GenBank/DDBJ whole genome shotgun (WGS) entry which is preliminary data.</text>
</comment>
<proteinExistence type="predicted"/>
<comment type="subcellular location">
    <subcellularLocation>
        <location evidence="1">Membrane</location>
        <topology evidence="1">Multi-pass membrane protein</topology>
    </subcellularLocation>
</comment>